<proteinExistence type="predicted"/>
<dbReference type="EMBL" id="QFXE01000001">
    <property type="protein sequence ID" value="RDH88496.1"/>
    <property type="molecule type" value="Genomic_DNA"/>
</dbReference>
<keyword evidence="3" id="KW-1185">Reference proteome</keyword>
<evidence type="ECO:0000256" key="1">
    <source>
        <dbReference type="SAM" id="MobiDB-lite"/>
    </source>
</evidence>
<feature type="region of interest" description="Disordered" evidence="1">
    <location>
        <begin position="65"/>
        <end position="90"/>
    </location>
</feature>
<evidence type="ECO:0000313" key="3">
    <source>
        <dbReference type="Proteomes" id="UP000254771"/>
    </source>
</evidence>
<dbReference type="AlphaFoldDB" id="A0A370DUG8"/>
<dbReference type="Proteomes" id="UP000254771">
    <property type="component" value="Unassembled WGS sequence"/>
</dbReference>
<accession>A0A370DUG8</accession>
<sequence>MKMQNIITIGAAFVAVLMLLDLFSGDEESTDGLEGIQPVQLQEDDTPGSAPFPVADGRQVIEMSPLEAESPAPVEKPDVTDQEKISQSASGQVVAEQVKGGESEEVSFESYLGKVQADAEIKEIAEEALERYEGEISELTDRFLQSGGYYNADGELVYPEGLPEETLHKLELIQQEMFNIRESMKVRQEHLRGIKY</sequence>
<reference evidence="2 3" key="1">
    <citation type="journal article" date="2018" name="ISME J.">
        <title>Endosymbiont genomes yield clues of tubeworm success.</title>
        <authorList>
            <person name="Li Y."/>
            <person name="Liles M.R."/>
            <person name="Halanych K.M."/>
        </authorList>
    </citation>
    <scope>NUCLEOTIDE SEQUENCE [LARGE SCALE GENOMIC DNA]</scope>
    <source>
        <strain evidence="2">A1462</strain>
    </source>
</reference>
<protein>
    <submittedName>
        <fullName evidence="2">Uncharacterized protein</fullName>
    </submittedName>
</protein>
<feature type="compositionally biased region" description="Basic and acidic residues" evidence="1">
    <location>
        <begin position="75"/>
        <end position="84"/>
    </location>
</feature>
<gene>
    <name evidence="2" type="ORF">DIZ78_00745</name>
</gene>
<name>A0A370DUG8_9GAMM</name>
<comment type="caution">
    <text evidence="2">The sequence shown here is derived from an EMBL/GenBank/DDBJ whole genome shotgun (WGS) entry which is preliminary data.</text>
</comment>
<evidence type="ECO:0000313" key="2">
    <source>
        <dbReference type="EMBL" id="RDH88496.1"/>
    </source>
</evidence>
<organism evidence="2 3">
    <name type="scientific">endosymbiont of Escarpia spicata</name>
    <dbReference type="NCBI Taxonomy" id="2200908"/>
    <lineage>
        <taxon>Bacteria</taxon>
        <taxon>Pseudomonadati</taxon>
        <taxon>Pseudomonadota</taxon>
        <taxon>Gammaproteobacteria</taxon>
        <taxon>sulfur-oxidizing symbionts</taxon>
    </lineage>
</organism>